<evidence type="ECO:0000256" key="2">
    <source>
        <dbReference type="ARBA" id="ARBA00022448"/>
    </source>
</evidence>
<dbReference type="Pfam" id="PF05977">
    <property type="entry name" value="MFS_3"/>
    <property type="match status" value="1"/>
</dbReference>
<reference evidence="10 11" key="1">
    <citation type="submission" date="2022-03" db="EMBL/GenBank/DDBJ databases">
        <title>Pseudonocardia alaer sp. nov., a novel actinomycete isolated from reed forest soil.</title>
        <authorList>
            <person name="Wang L."/>
        </authorList>
    </citation>
    <scope>NUCLEOTIDE SEQUENCE [LARGE SCALE GENOMIC DNA]</scope>
    <source>
        <strain evidence="10 11">Y-16303</strain>
    </source>
</reference>
<evidence type="ECO:0000256" key="4">
    <source>
        <dbReference type="ARBA" id="ARBA00022692"/>
    </source>
</evidence>
<comment type="caution">
    <text evidence="10">The sequence shown here is derived from an EMBL/GenBank/DDBJ whole genome shotgun (WGS) entry which is preliminary data.</text>
</comment>
<dbReference type="Proteomes" id="UP001299970">
    <property type="component" value="Unassembled WGS sequence"/>
</dbReference>
<dbReference type="CDD" id="cd06173">
    <property type="entry name" value="MFS_MefA_like"/>
    <property type="match status" value="1"/>
</dbReference>
<keyword evidence="2" id="KW-0813">Transport</keyword>
<dbReference type="SUPFAM" id="SSF103473">
    <property type="entry name" value="MFS general substrate transporter"/>
    <property type="match status" value="1"/>
</dbReference>
<keyword evidence="4 8" id="KW-0812">Transmembrane</keyword>
<comment type="subcellular location">
    <subcellularLocation>
        <location evidence="1">Cell membrane</location>
        <topology evidence="1">Multi-pass membrane protein</topology>
    </subcellularLocation>
</comment>
<feature type="transmembrane region" description="Helical" evidence="8">
    <location>
        <begin position="347"/>
        <end position="369"/>
    </location>
</feature>
<keyword evidence="3" id="KW-1003">Cell membrane</keyword>
<feature type="domain" description="Major facilitator superfamily (MFS) profile" evidence="9">
    <location>
        <begin position="168"/>
        <end position="421"/>
    </location>
</feature>
<keyword evidence="11" id="KW-1185">Reference proteome</keyword>
<feature type="transmembrane region" description="Helical" evidence="8">
    <location>
        <begin position="159"/>
        <end position="185"/>
    </location>
</feature>
<dbReference type="Gene3D" id="1.20.1250.20">
    <property type="entry name" value="MFS general substrate transporter like domains"/>
    <property type="match status" value="2"/>
</dbReference>
<accession>A0ABS9TEX4</accession>
<dbReference type="PANTHER" id="PTHR23513:SF6">
    <property type="entry name" value="MAJOR FACILITATOR SUPERFAMILY ASSOCIATED DOMAIN-CONTAINING PROTEIN"/>
    <property type="match status" value="1"/>
</dbReference>
<dbReference type="PANTHER" id="PTHR23513">
    <property type="entry name" value="INTEGRAL MEMBRANE EFFLUX PROTEIN-RELATED"/>
    <property type="match status" value="1"/>
</dbReference>
<feature type="transmembrane region" description="Helical" evidence="8">
    <location>
        <begin position="12"/>
        <end position="33"/>
    </location>
</feature>
<feature type="transmembrane region" description="Helical" evidence="8">
    <location>
        <begin position="285"/>
        <end position="304"/>
    </location>
</feature>
<dbReference type="PROSITE" id="PS50850">
    <property type="entry name" value="MFS"/>
    <property type="match status" value="1"/>
</dbReference>
<protein>
    <submittedName>
        <fullName evidence="10">MFS transporter</fullName>
    </submittedName>
</protein>
<feature type="transmembrane region" description="Helical" evidence="8">
    <location>
        <begin position="45"/>
        <end position="68"/>
    </location>
</feature>
<organism evidence="10 11">
    <name type="scientific">Pseudonocardia alaniniphila</name>
    <dbReference type="NCBI Taxonomy" id="75291"/>
    <lineage>
        <taxon>Bacteria</taxon>
        <taxon>Bacillati</taxon>
        <taxon>Actinomycetota</taxon>
        <taxon>Actinomycetes</taxon>
        <taxon>Pseudonocardiales</taxon>
        <taxon>Pseudonocardiaceae</taxon>
        <taxon>Pseudonocardia</taxon>
    </lineage>
</organism>
<feature type="transmembrane region" description="Helical" evidence="8">
    <location>
        <begin position="310"/>
        <end position="335"/>
    </location>
</feature>
<dbReference type="InterPro" id="IPR010290">
    <property type="entry name" value="TM_effector"/>
</dbReference>
<keyword evidence="6 8" id="KW-0472">Membrane</keyword>
<evidence type="ECO:0000256" key="6">
    <source>
        <dbReference type="ARBA" id="ARBA00023136"/>
    </source>
</evidence>
<evidence type="ECO:0000256" key="7">
    <source>
        <dbReference type="SAM" id="MobiDB-lite"/>
    </source>
</evidence>
<evidence type="ECO:0000256" key="1">
    <source>
        <dbReference type="ARBA" id="ARBA00004651"/>
    </source>
</evidence>
<feature type="transmembrane region" description="Helical" evidence="8">
    <location>
        <begin position="257"/>
        <end position="276"/>
    </location>
</feature>
<sequence>MNAVAVLRSPGVARLGGAGLLSEAGDWMLFIALPVFVLQLSGSPLITAAVFALELLPTVLVGPLAGVLIDRVDPWRLMSCVAVLQALLLLPLLLVDSAADLWLVYVVVVAESVLGTIIEPCRTATAASLVPVGDLMAVNQLMAVLSSVARLVGGPVGGLVLALGGIDLVLLADAATFLAAAALLVPGCRGAGRPAASARVRLFRDWADGIAVVARVPTLRRAMGVTACMALAQGAFVVLFVLFVFRDLHGSETDVGLLRGVQAVGAVAGGALLGLVSRRSGVPRLVAISLAVFGLVSLLTWNAPAVTTALGVYVGLFIAAGIPGLAAMTGLVALLQEHSPEEARGRVMSTFFAVFGGVQALGMLLAGLVGTGTGLTVALQVQAGLYLLAAALATRLGAGAPRVTGDGGSPARPRSTAASTG</sequence>
<proteinExistence type="predicted"/>
<feature type="transmembrane region" description="Helical" evidence="8">
    <location>
        <begin position="75"/>
        <end position="95"/>
    </location>
</feature>
<evidence type="ECO:0000256" key="5">
    <source>
        <dbReference type="ARBA" id="ARBA00022989"/>
    </source>
</evidence>
<dbReference type="InterPro" id="IPR036259">
    <property type="entry name" value="MFS_trans_sf"/>
</dbReference>
<evidence type="ECO:0000313" key="10">
    <source>
        <dbReference type="EMBL" id="MCH6167086.1"/>
    </source>
</evidence>
<evidence type="ECO:0000313" key="11">
    <source>
        <dbReference type="Proteomes" id="UP001299970"/>
    </source>
</evidence>
<dbReference type="InterPro" id="IPR020846">
    <property type="entry name" value="MFS_dom"/>
</dbReference>
<keyword evidence="5 8" id="KW-1133">Transmembrane helix</keyword>
<evidence type="ECO:0000256" key="8">
    <source>
        <dbReference type="SAM" id="Phobius"/>
    </source>
</evidence>
<evidence type="ECO:0000256" key="3">
    <source>
        <dbReference type="ARBA" id="ARBA00022475"/>
    </source>
</evidence>
<feature type="transmembrane region" description="Helical" evidence="8">
    <location>
        <begin position="225"/>
        <end position="245"/>
    </location>
</feature>
<dbReference type="EMBL" id="JAKXMK010000012">
    <property type="protein sequence ID" value="MCH6167086.1"/>
    <property type="molecule type" value="Genomic_DNA"/>
</dbReference>
<feature type="region of interest" description="Disordered" evidence="7">
    <location>
        <begin position="402"/>
        <end position="421"/>
    </location>
</feature>
<dbReference type="RefSeq" id="WP_241037265.1">
    <property type="nucleotide sequence ID" value="NZ_BAAAJF010000015.1"/>
</dbReference>
<feature type="transmembrane region" description="Helical" evidence="8">
    <location>
        <begin position="101"/>
        <end position="118"/>
    </location>
</feature>
<evidence type="ECO:0000259" key="9">
    <source>
        <dbReference type="PROSITE" id="PS50850"/>
    </source>
</evidence>
<name>A0ABS9TEX4_9PSEU</name>
<gene>
    <name evidence="10" type="ORF">MMF94_15485</name>
</gene>